<dbReference type="Gene3D" id="2.170.130.10">
    <property type="entry name" value="TonB-dependent receptor, plug domain"/>
    <property type="match status" value="1"/>
</dbReference>
<evidence type="ECO:0000256" key="4">
    <source>
        <dbReference type="ARBA" id="ARBA00022692"/>
    </source>
</evidence>
<dbReference type="NCBIfam" id="TIGR04056">
    <property type="entry name" value="OMP_RagA_SusC"/>
    <property type="match status" value="1"/>
</dbReference>
<dbReference type="NCBIfam" id="TIGR04057">
    <property type="entry name" value="SusC_RagA_signa"/>
    <property type="match status" value="1"/>
</dbReference>
<keyword evidence="11" id="KW-1185">Reference proteome</keyword>
<dbReference type="InterPro" id="IPR023996">
    <property type="entry name" value="TonB-dep_OMP_SusC/RagA"/>
</dbReference>
<keyword evidence="6 7" id="KW-0998">Cell outer membrane</keyword>
<evidence type="ECO:0000256" key="8">
    <source>
        <dbReference type="SAM" id="SignalP"/>
    </source>
</evidence>
<dbReference type="RefSeq" id="WP_084238406.1">
    <property type="nucleotide sequence ID" value="NZ_FWXT01000001.1"/>
</dbReference>
<gene>
    <name evidence="10" type="ORF">SAMN04488524_2207</name>
</gene>
<feature type="chain" id="PRO_5013252616" evidence="8">
    <location>
        <begin position="21"/>
        <end position="1040"/>
    </location>
</feature>
<dbReference type="Proteomes" id="UP000192756">
    <property type="component" value="Unassembled WGS sequence"/>
</dbReference>
<keyword evidence="2 7" id="KW-0813">Transport</keyword>
<dbReference type="OrthoDB" id="9768177at2"/>
<feature type="domain" description="TonB-dependent receptor plug" evidence="9">
    <location>
        <begin position="116"/>
        <end position="244"/>
    </location>
</feature>
<evidence type="ECO:0000256" key="7">
    <source>
        <dbReference type="PROSITE-ProRule" id="PRU01360"/>
    </source>
</evidence>
<sequence length="1040" mass="113666">MKKLLQSLFILMLVAGAAIAQDRTITGTVTGKDDGLPIPGVSVKIVGTQTGTSTDANGKYALKAPSGATSIQFTSIGYTQLTLRLGASNVLNATLSTDAQQLGEVVVTALGVSKEKRTLGYSAQAVKPQDILNSRESNVVNALAGKVAGVQINNSGGQAGSSSRITIRGTTSLIGNNQPLFIIDGIPMDNSTNRGISETDESALFNGAGGNRGIDLDPNTIETMTVLKGAAASALYGSRGAMGVIMITTKRGKKDANRKYPKVSFSSSLALDNAFTDGYQTSYLQGTLGKYKNGLPPTAGGYSENGGATQTSASWGPHKDSVSQAVISAIGMPKVMDPRKEFYRTGKVWNNSVSLSGGTDKSTYILTYSNLDQQGIVEKNTFKRNSITGNFSSQLGSKFNTSTSVNYTNSKNMRMPEGNSKRSYLYSLNFAPISFDSKAQYELAGNRSWTNEAGFNNPYWLLDNIEMPSSVDRFVVSNESTLEILPWLKLTNRVGLDTYTDNQAEHVNVGTISVPRGRMYDALIKQTQINNDLILNADYKINDDMKISGLIGNNINQRKFARRTVRGLDIIPGFYDITGAQTTEALQADEQRRLIGIYGSATFEYKNFLYLNATARNDWSSTLPVDNNSFFYPSVSAGFVFSDVLGLNNNKYFNYGKLRLPYAQAGNDADPYSVYQTYVRANPGDGQRGNIAFPFNGVNGFERNARLYNQGLVPEKVTEKEIGLELKFFKNRLGIDAAYYDKVSRNQILPQEVSGASGYVDRMINAGEILNRGIEVTLNATPIQTEAFSWDIAVNFAKNRYKLKSIAEGVDNIFLAGFESPQIRADKDYGYGVIWGTRFARNDQGKMLIDDDGLPIVADDLGPIGNVTPDWTGGIRNTFSYKGLSLSALFDIRHGGDILNFDLYYSTFYGTAKVTEQRNTMKLWEGVRQSDGQPNTTPVLQDQAYFQNWYTTSYETLVEDGGFVKLREVTLSYNLPQKLIAKTPFESIGFSVTGRNLWIKSDFSFKDPEGSLLGNGNAQGFYHAVTPGTRGVTFGLNVKF</sequence>
<evidence type="ECO:0000256" key="3">
    <source>
        <dbReference type="ARBA" id="ARBA00022452"/>
    </source>
</evidence>
<comment type="subcellular location">
    <subcellularLocation>
        <location evidence="1 7">Cell outer membrane</location>
        <topology evidence="1 7">Multi-pass membrane protein</topology>
    </subcellularLocation>
</comment>
<dbReference type="SUPFAM" id="SSF49464">
    <property type="entry name" value="Carboxypeptidase regulatory domain-like"/>
    <property type="match status" value="1"/>
</dbReference>
<reference evidence="11" key="1">
    <citation type="submission" date="2017-04" db="EMBL/GenBank/DDBJ databases">
        <authorList>
            <person name="Varghese N."/>
            <person name="Submissions S."/>
        </authorList>
    </citation>
    <scope>NUCLEOTIDE SEQUENCE [LARGE SCALE GENOMIC DNA]</scope>
    <source>
        <strain evidence="11">DSM 12126</strain>
    </source>
</reference>
<evidence type="ECO:0000256" key="6">
    <source>
        <dbReference type="ARBA" id="ARBA00023237"/>
    </source>
</evidence>
<dbReference type="Gene3D" id="2.60.40.1120">
    <property type="entry name" value="Carboxypeptidase-like, regulatory domain"/>
    <property type="match status" value="1"/>
</dbReference>
<dbReference type="EMBL" id="FWXT01000001">
    <property type="protein sequence ID" value="SMC70339.1"/>
    <property type="molecule type" value="Genomic_DNA"/>
</dbReference>
<dbReference type="STRING" id="151894.SAMN04488524_2207"/>
<keyword evidence="3 7" id="KW-1134">Transmembrane beta strand</keyword>
<evidence type="ECO:0000256" key="1">
    <source>
        <dbReference type="ARBA" id="ARBA00004571"/>
    </source>
</evidence>
<dbReference type="InterPro" id="IPR008969">
    <property type="entry name" value="CarboxyPept-like_regulatory"/>
</dbReference>
<proteinExistence type="inferred from homology"/>
<evidence type="ECO:0000259" key="9">
    <source>
        <dbReference type="Pfam" id="PF07715"/>
    </source>
</evidence>
<dbReference type="GO" id="GO:0009279">
    <property type="term" value="C:cell outer membrane"/>
    <property type="evidence" value="ECO:0007669"/>
    <property type="project" value="UniProtKB-SubCell"/>
</dbReference>
<keyword evidence="8" id="KW-0732">Signal</keyword>
<keyword evidence="5 7" id="KW-0472">Membrane</keyword>
<comment type="similarity">
    <text evidence="7">Belongs to the TonB-dependent receptor family.</text>
</comment>
<dbReference type="Pfam" id="PF13715">
    <property type="entry name" value="CarbopepD_reg_2"/>
    <property type="match status" value="1"/>
</dbReference>
<accession>A0A1W2BBR1</accession>
<evidence type="ECO:0000256" key="5">
    <source>
        <dbReference type="ARBA" id="ARBA00023136"/>
    </source>
</evidence>
<organism evidence="10 11">
    <name type="scientific">Pedobacter africanus</name>
    <dbReference type="NCBI Taxonomy" id="151894"/>
    <lineage>
        <taxon>Bacteria</taxon>
        <taxon>Pseudomonadati</taxon>
        <taxon>Bacteroidota</taxon>
        <taxon>Sphingobacteriia</taxon>
        <taxon>Sphingobacteriales</taxon>
        <taxon>Sphingobacteriaceae</taxon>
        <taxon>Pedobacter</taxon>
    </lineage>
</organism>
<protein>
    <submittedName>
        <fullName evidence="10">TonB-linked outer membrane protein, SusC/RagA family</fullName>
    </submittedName>
</protein>
<dbReference type="AlphaFoldDB" id="A0A1W2BBR1"/>
<dbReference type="InterPro" id="IPR023997">
    <property type="entry name" value="TonB-dep_OMP_SusC/RagA_CS"/>
</dbReference>
<feature type="signal peptide" evidence="8">
    <location>
        <begin position="1"/>
        <end position="20"/>
    </location>
</feature>
<evidence type="ECO:0000313" key="10">
    <source>
        <dbReference type="EMBL" id="SMC70339.1"/>
    </source>
</evidence>
<dbReference type="InterPro" id="IPR039426">
    <property type="entry name" value="TonB-dep_rcpt-like"/>
</dbReference>
<evidence type="ECO:0000256" key="2">
    <source>
        <dbReference type="ARBA" id="ARBA00022448"/>
    </source>
</evidence>
<evidence type="ECO:0000313" key="11">
    <source>
        <dbReference type="Proteomes" id="UP000192756"/>
    </source>
</evidence>
<dbReference type="InterPro" id="IPR036942">
    <property type="entry name" value="Beta-barrel_TonB_sf"/>
</dbReference>
<dbReference type="SUPFAM" id="SSF56935">
    <property type="entry name" value="Porins"/>
    <property type="match status" value="1"/>
</dbReference>
<name>A0A1W2BBR1_9SPHI</name>
<keyword evidence="4 7" id="KW-0812">Transmembrane</keyword>
<dbReference type="Pfam" id="PF07715">
    <property type="entry name" value="Plug"/>
    <property type="match status" value="1"/>
</dbReference>
<dbReference type="Gene3D" id="2.40.170.20">
    <property type="entry name" value="TonB-dependent receptor, beta-barrel domain"/>
    <property type="match status" value="1"/>
</dbReference>
<dbReference type="PROSITE" id="PS52016">
    <property type="entry name" value="TONB_DEPENDENT_REC_3"/>
    <property type="match status" value="1"/>
</dbReference>
<dbReference type="InterPro" id="IPR037066">
    <property type="entry name" value="Plug_dom_sf"/>
</dbReference>
<dbReference type="InterPro" id="IPR012910">
    <property type="entry name" value="Plug_dom"/>
</dbReference>